<protein>
    <submittedName>
        <fullName evidence="3">Type III-B CRISPR module RAMP protein Cmr4</fullName>
    </submittedName>
</protein>
<sequence>MRSDIAGTSGNGEEDEWVAAAFGKSSDTADMGNAGALVMSDARILAFPVASMNGTFAYVTCPLVLKRLQRDLDVMNLKMPALDWDALEQKLDSVRMDHEMKGYVIISRGSKLTGQNDTVFLDEFESDALKDESFTQWSEWLADQVAPDDISGKLIKERTALVSDDAFQYFVTMCSEITARIRMDPERKTVEDGALWYEEYLPAESILYGLIWCDFKPAGGWTERDLLNAFPAEGAYLQLGGNASVGKGRVRCVYVGRES</sequence>
<evidence type="ECO:0000259" key="2">
    <source>
        <dbReference type="Pfam" id="PF03787"/>
    </source>
</evidence>
<gene>
    <name evidence="3" type="ORF">PACILC2_55650</name>
</gene>
<dbReference type="InterPro" id="IPR005537">
    <property type="entry name" value="RAMP_III_fam"/>
</dbReference>
<evidence type="ECO:0000313" key="4">
    <source>
        <dbReference type="Proteomes" id="UP000680304"/>
    </source>
</evidence>
<name>A0ABQ4NFN4_9BACL</name>
<dbReference type="Pfam" id="PF03787">
    <property type="entry name" value="RAMPs"/>
    <property type="match status" value="1"/>
</dbReference>
<dbReference type="EMBL" id="BOVJ01000239">
    <property type="protein sequence ID" value="GIQ66997.1"/>
    <property type="molecule type" value="Genomic_DNA"/>
</dbReference>
<reference evidence="3 4" key="1">
    <citation type="submission" date="2021-04" db="EMBL/GenBank/DDBJ databases">
        <title>Draft genome sequence of Paenibacillus cisolokensis, LC2-13A.</title>
        <authorList>
            <person name="Uke A."/>
            <person name="Chhe C."/>
            <person name="Baramee S."/>
            <person name="Kosugi A."/>
        </authorList>
    </citation>
    <scope>NUCLEOTIDE SEQUENCE [LARGE SCALE GENOMIC DNA]</scope>
    <source>
        <strain evidence="3 4">LC2-13A</strain>
    </source>
</reference>
<comment type="caution">
    <text evidence="3">The sequence shown here is derived from an EMBL/GenBank/DDBJ whole genome shotgun (WGS) entry which is preliminary data.</text>
</comment>
<organism evidence="3 4">
    <name type="scientific">Paenibacillus cisolokensis</name>
    <dbReference type="NCBI Taxonomy" id="1658519"/>
    <lineage>
        <taxon>Bacteria</taxon>
        <taxon>Bacillati</taxon>
        <taxon>Bacillota</taxon>
        <taxon>Bacilli</taxon>
        <taxon>Bacillales</taxon>
        <taxon>Paenibacillaceae</taxon>
        <taxon>Paenibacillus</taxon>
    </lineage>
</organism>
<dbReference type="InterPro" id="IPR013410">
    <property type="entry name" value="CRISPR-assoc_RAMP_Cmr4"/>
</dbReference>
<keyword evidence="1" id="KW-0051">Antiviral defense</keyword>
<dbReference type="Proteomes" id="UP000680304">
    <property type="component" value="Unassembled WGS sequence"/>
</dbReference>
<feature type="domain" description="CRISPR type III-associated protein" evidence="2">
    <location>
        <begin position="14"/>
        <end position="251"/>
    </location>
</feature>
<dbReference type="RefSeq" id="WP_280515400.1">
    <property type="nucleotide sequence ID" value="NZ_BOVJ01000239.1"/>
</dbReference>
<dbReference type="PANTHER" id="PTHR36700:SF1">
    <property type="entry name" value="CRISPR SYSTEM CMR SUBUNIT CMR4"/>
    <property type="match status" value="1"/>
</dbReference>
<keyword evidence="4" id="KW-1185">Reference proteome</keyword>
<accession>A0ABQ4NFN4</accession>
<evidence type="ECO:0000256" key="1">
    <source>
        <dbReference type="ARBA" id="ARBA00023118"/>
    </source>
</evidence>
<dbReference type="PANTHER" id="PTHR36700">
    <property type="entry name" value="CRISPR SYSTEM CMR SUBUNIT CMR4"/>
    <property type="match status" value="1"/>
</dbReference>
<evidence type="ECO:0000313" key="3">
    <source>
        <dbReference type="EMBL" id="GIQ66997.1"/>
    </source>
</evidence>
<proteinExistence type="predicted"/>
<dbReference type="NCBIfam" id="TIGR02580">
    <property type="entry name" value="cas_RAMP_Cmr4"/>
    <property type="match status" value="1"/>
</dbReference>